<comment type="caution">
    <text evidence="1">The sequence shown here is derived from an EMBL/GenBank/DDBJ whole genome shotgun (WGS) entry which is preliminary data.</text>
</comment>
<sequence>MQGVWSRGVIGSGWAALCAYGMRETQRLGVGEAAVARNGPSQCIFFRTVEVHDCSMRLRGEWVLAEELYVHWTGLQSILS</sequence>
<dbReference type="AlphaFoldDB" id="A0A139I0F8"/>
<keyword evidence="2" id="KW-1185">Reference proteome</keyword>
<gene>
    <name evidence="1" type="ORF">AC579_9211</name>
</gene>
<organism evidence="1 2">
    <name type="scientific">Pseudocercospora musae</name>
    <dbReference type="NCBI Taxonomy" id="113226"/>
    <lineage>
        <taxon>Eukaryota</taxon>
        <taxon>Fungi</taxon>
        <taxon>Dikarya</taxon>
        <taxon>Ascomycota</taxon>
        <taxon>Pezizomycotina</taxon>
        <taxon>Dothideomycetes</taxon>
        <taxon>Dothideomycetidae</taxon>
        <taxon>Mycosphaerellales</taxon>
        <taxon>Mycosphaerellaceae</taxon>
        <taxon>Pseudocercospora</taxon>
    </lineage>
</organism>
<proteinExistence type="predicted"/>
<evidence type="ECO:0000313" key="1">
    <source>
        <dbReference type="EMBL" id="KXT08099.1"/>
    </source>
</evidence>
<name>A0A139I0F8_9PEZI</name>
<dbReference type="EMBL" id="LFZO01000492">
    <property type="protein sequence ID" value="KXT08099.1"/>
    <property type="molecule type" value="Genomic_DNA"/>
</dbReference>
<dbReference type="Proteomes" id="UP000073492">
    <property type="component" value="Unassembled WGS sequence"/>
</dbReference>
<evidence type="ECO:0000313" key="2">
    <source>
        <dbReference type="Proteomes" id="UP000073492"/>
    </source>
</evidence>
<accession>A0A139I0F8</accession>
<reference evidence="1 2" key="1">
    <citation type="submission" date="2015-07" db="EMBL/GenBank/DDBJ databases">
        <title>Comparative genomics of the Sigatoka disease complex on banana suggests a link between parallel evolutionary changes in Pseudocercospora fijiensis and Pseudocercospora eumusae and increased virulence on the banana host.</title>
        <authorList>
            <person name="Chang T.-C."/>
            <person name="Salvucci A."/>
            <person name="Crous P.W."/>
            <person name="Stergiopoulos I."/>
        </authorList>
    </citation>
    <scope>NUCLEOTIDE SEQUENCE [LARGE SCALE GENOMIC DNA]</scope>
    <source>
        <strain evidence="1 2">CBS 116634</strain>
    </source>
</reference>
<protein>
    <submittedName>
        <fullName evidence="1">Uncharacterized protein</fullName>
    </submittedName>
</protein>